<accession>A0ABP3L2F0</accession>
<sequence>MDNPSAAELSPAASPRRLPASPHPTAECLSRPPRRQPGENGYYPTIPISRAVLFNRRPPVSVHVTMSSIRTPKRPGR</sequence>
<evidence type="ECO:0000313" key="3">
    <source>
        <dbReference type="Proteomes" id="UP001500909"/>
    </source>
</evidence>
<evidence type="ECO:0000313" key="2">
    <source>
        <dbReference type="EMBL" id="GAA0489818.1"/>
    </source>
</evidence>
<dbReference type="Proteomes" id="UP001500909">
    <property type="component" value="Unassembled WGS sequence"/>
</dbReference>
<gene>
    <name evidence="2" type="ORF">GCM10010361_63900</name>
</gene>
<feature type="compositionally biased region" description="Low complexity" evidence="1">
    <location>
        <begin position="1"/>
        <end position="20"/>
    </location>
</feature>
<feature type="region of interest" description="Disordered" evidence="1">
    <location>
        <begin position="1"/>
        <end position="43"/>
    </location>
</feature>
<protein>
    <submittedName>
        <fullName evidence="2">Uncharacterized protein</fullName>
    </submittedName>
</protein>
<evidence type="ECO:0000256" key="1">
    <source>
        <dbReference type="SAM" id="MobiDB-lite"/>
    </source>
</evidence>
<proteinExistence type="predicted"/>
<comment type="caution">
    <text evidence="2">The sequence shown here is derived from an EMBL/GenBank/DDBJ whole genome shotgun (WGS) entry which is preliminary data.</text>
</comment>
<reference evidence="3" key="1">
    <citation type="journal article" date="2019" name="Int. J. Syst. Evol. Microbiol.">
        <title>The Global Catalogue of Microorganisms (GCM) 10K type strain sequencing project: providing services to taxonomists for standard genome sequencing and annotation.</title>
        <authorList>
            <consortium name="The Broad Institute Genomics Platform"/>
            <consortium name="The Broad Institute Genome Sequencing Center for Infectious Disease"/>
            <person name="Wu L."/>
            <person name="Ma J."/>
        </authorList>
    </citation>
    <scope>NUCLEOTIDE SEQUENCE [LARGE SCALE GENOMIC DNA]</scope>
    <source>
        <strain evidence="3">JCM 4805</strain>
    </source>
</reference>
<dbReference type="EMBL" id="BAAABY010000045">
    <property type="protein sequence ID" value="GAA0489818.1"/>
    <property type="molecule type" value="Genomic_DNA"/>
</dbReference>
<keyword evidence="3" id="KW-1185">Reference proteome</keyword>
<organism evidence="2 3">
    <name type="scientific">Streptomyces olivaceiscleroticus</name>
    <dbReference type="NCBI Taxonomy" id="68245"/>
    <lineage>
        <taxon>Bacteria</taxon>
        <taxon>Bacillati</taxon>
        <taxon>Actinomycetota</taxon>
        <taxon>Actinomycetes</taxon>
        <taxon>Kitasatosporales</taxon>
        <taxon>Streptomycetaceae</taxon>
        <taxon>Streptomyces</taxon>
    </lineage>
</organism>
<name>A0ABP3L2F0_9ACTN</name>